<dbReference type="Proteomes" id="UP000198407">
    <property type="component" value="Unassembled WGS sequence"/>
</dbReference>
<sequence>MKSQDIVLLFKMLSLQEAGVSTQTTPVPGAEHYTLRALSASLGLSKSEISNSLARCRDAGLLMDDFESNRPEVNRRALFHIAEHALKYFFPVKAGAIVRGIPTAFSAPALSKSLKSAGELLHVWPDPAGTTRGQAIEPLYKTVPFAVQQDSTLYHYLALVDAIRVGGPRETSVAVTLLKSAMGLG</sequence>
<dbReference type="EMBL" id="FZOL01000002">
    <property type="protein sequence ID" value="SNS03396.1"/>
    <property type="molecule type" value="Genomic_DNA"/>
</dbReference>
<accession>A0A239B6E2</accession>
<evidence type="ECO:0000313" key="1">
    <source>
        <dbReference type="EMBL" id="SNS03396.1"/>
    </source>
</evidence>
<evidence type="ECO:0000313" key="2">
    <source>
        <dbReference type="Proteomes" id="UP000198407"/>
    </source>
</evidence>
<protein>
    <submittedName>
        <fullName evidence="1">Uncharacterized protein</fullName>
    </submittedName>
</protein>
<organism evidence="1 2">
    <name type="scientific">Pseudomonas japonica</name>
    <dbReference type="NCBI Taxonomy" id="256466"/>
    <lineage>
        <taxon>Bacteria</taxon>
        <taxon>Pseudomonadati</taxon>
        <taxon>Pseudomonadota</taxon>
        <taxon>Gammaproteobacteria</taxon>
        <taxon>Pseudomonadales</taxon>
        <taxon>Pseudomonadaceae</taxon>
        <taxon>Pseudomonas</taxon>
    </lineage>
</organism>
<keyword evidence="2" id="KW-1185">Reference proteome</keyword>
<name>A0A239B6E2_9PSED</name>
<dbReference type="AlphaFoldDB" id="A0A239B6E2"/>
<gene>
    <name evidence="1" type="ORF">SAMN05444352_102336</name>
</gene>
<dbReference type="OrthoDB" id="194359at2"/>
<proteinExistence type="predicted"/>
<reference evidence="2" key="1">
    <citation type="submission" date="2017-06" db="EMBL/GenBank/DDBJ databases">
        <authorList>
            <person name="Varghese N."/>
            <person name="Submissions S."/>
        </authorList>
    </citation>
    <scope>NUCLEOTIDE SEQUENCE [LARGE SCALE GENOMIC DNA]</scope>
    <source>
        <strain evidence="2">DSM 22348</strain>
    </source>
</reference>